<name>A0A8T0U0J9_PANVG</name>
<protein>
    <submittedName>
        <fullName evidence="2">Uncharacterized protein</fullName>
    </submittedName>
</protein>
<evidence type="ECO:0000313" key="2">
    <source>
        <dbReference type="EMBL" id="KAG2613739.1"/>
    </source>
</evidence>
<accession>A0A8T0U0J9</accession>
<gene>
    <name evidence="2" type="ORF">PVAP13_4KG404100</name>
</gene>
<sequence>MARGNNDREMDWRDRRPRSGRSHGDREDQGSSSRRRRDAAPRDEEPPRVDVEPPRRPRAQEIPARRTRMRLAVSSDEDEPAAPVHHASRRRARDSGSASGGRRNGDLPGVMTIEDEEIVNYESSDPSSPVEAPARKKEKNASSGGGARDNESTGLSPKGSSKLAQPTKARKDESVILMPRPLPGISIKPNSSATSEGGTSSRAQVAVGEPTQMSGLPSLAHLPLCTDDAARDAQAPNGAGTIQIPAPSSAATVAPLAAASMSLAPAHVSN</sequence>
<dbReference type="Proteomes" id="UP000823388">
    <property type="component" value="Chromosome 4K"/>
</dbReference>
<feature type="compositionally biased region" description="Basic and acidic residues" evidence="1">
    <location>
        <begin position="38"/>
        <end position="59"/>
    </location>
</feature>
<feature type="compositionally biased region" description="Polar residues" evidence="1">
    <location>
        <begin position="152"/>
        <end position="164"/>
    </location>
</feature>
<feature type="compositionally biased region" description="Basic and acidic residues" evidence="1">
    <location>
        <begin position="1"/>
        <end position="14"/>
    </location>
</feature>
<evidence type="ECO:0000256" key="1">
    <source>
        <dbReference type="SAM" id="MobiDB-lite"/>
    </source>
</evidence>
<organism evidence="2 3">
    <name type="scientific">Panicum virgatum</name>
    <name type="common">Blackwell switchgrass</name>
    <dbReference type="NCBI Taxonomy" id="38727"/>
    <lineage>
        <taxon>Eukaryota</taxon>
        <taxon>Viridiplantae</taxon>
        <taxon>Streptophyta</taxon>
        <taxon>Embryophyta</taxon>
        <taxon>Tracheophyta</taxon>
        <taxon>Spermatophyta</taxon>
        <taxon>Magnoliopsida</taxon>
        <taxon>Liliopsida</taxon>
        <taxon>Poales</taxon>
        <taxon>Poaceae</taxon>
        <taxon>PACMAD clade</taxon>
        <taxon>Panicoideae</taxon>
        <taxon>Panicodae</taxon>
        <taxon>Paniceae</taxon>
        <taxon>Panicinae</taxon>
        <taxon>Panicum</taxon>
        <taxon>Panicum sect. Hiantes</taxon>
    </lineage>
</organism>
<keyword evidence="3" id="KW-1185">Reference proteome</keyword>
<dbReference type="AlphaFoldDB" id="A0A8T0U0J9"/>
<evidence type="ECO:0000313" key="3">
    <source>
        <dbReference type="Proteomes" id="UP000823388"/>
    </source>
</evidence>
<feature type="compositionally biased region" description="Polar residues" evidence="1">
    <location>
        <begin position="188"/>
        <end position="202"/>
    </location>
</feature>
<dbReference type="EMBL" id="CM029043">
    <property type="protein sequence ID" value="KAG2613739.1"/>
    <property type="molecule type" value="Genomic_DNA"/>
</dbReference>
<comment type="caution">
    <text evidence="2">The sequence shown here is derived from an EMBL/GenBank/DDBJ whole genome shotgun (WGS) entry which is preliminary data.</text>
</comment>
<proteinExistence type="predicted"/>
<reference evidence="2" key="1">
    <citation type="submission" date="2020-05" db="EMBL/GenBank/DDBJ databases">
        <title>WGS assembly of Panicum virgatum.</title>
        <authorList>
            <person name="Lovell J.T."/>
            <person name="Jenkins J."/>
            <person name="Shu S."/>
            <person name="Juenger T.E."/>
            <person name="Schmutz J."/>
        </authorList>
    </citation>
    <scope>NUCLEOTIDE SEQUENCE</scope>
    <source>
        <strain evidence="2">AP13</strain>
    </source>
</reference>
<feature type="region of interest" description="Disordered" evidence="1">
    <location>
        <begin position="1"/>
        <end position="202"/>
    </location>
</feature>